<evidence type="ECO:0000313" key="6">
    <source>
        <dbReference type="Proteomes" id="UP000182836"/>
    </source>
</evidence>
<keyword evidence="5" id="KW-1185">Reference proteome</keyword>
<protein>
    <submittedName>
        <fullName evidence="4">All-trans-retinol 13,14-reductase</fullName>
    </submittedName>
</protein>
<evidence type="ECO:0000313" key="5">
    <source>
        <dbReference type="Proteomes" id="UP000037269"/>
    </source>
</evidence>
<keyword evidence="1" id="KW-1133">Transmembrane helix</keyword>
<dbReference type="GO" id="GO:0016116">
    <property type="term" value="P:carotenoid metabolic process"/>
    <property type="evidence" value="ECO:0007669"/>
    <property type="project" value="InterPro"/>
</dbReference>
<proteinExistence type="predicted"/>
<dbReference type="PANTHER" id="PTHR46313">
    <property type="match status" value="1"/>
</dbReference>
<feature type="transmembrane region" description="Helical" evidence="1">
    <location>
        <begin position="81"/>
        <end position="104"/>
    </location>
</feature>
<keyword evidence="1" id="KW-0812">Transmembrane</keyword>
<dbReference type="AlphaFoldDB" id="A0A0D1XG40"/>
<feature type="transmembrane region" description="Helical" evidence="1">
    <location>
        <begin position="50"/>
        <end position="69"/>
    </location>
</feature>
<evidence type="ECO:0000313" key="4">
    <source>
        <dbReference type="EMBL" id="SDJ12861.1"/>
    </source>
</evidence>
<feature type="domain" description="Amine oxidase" evidence="2">
    <location>
        <begin position="217"/>
        <end position="692"/>
    </location>
</feature>
<evidence type="ECO:0000256" key="1">
    <source>
        <dbReference type="SAM" id="Phobius"/>
    </source>
</evidence>
<dbReference type="EMBL" id="LGUG01000004">
    <property type="protein sequence ID" value="KON94727.1"/>
    <property type="molecule type" value="Genomic_DNA"/>
</dbReference>
<reference evidence="3 5" key="1">
    <citation type="submission" date="2015-07" db="EMBL/GenBank/DDBJ databases">
        <title>Fjat-14205 dsm 2895.</title>
        <authorList>
            <person name="Liu B."/>
            <person name="Wang J."/>
            <person name="Zhu Y."/>
            <person name="Liu G."/>
            <person name="Chen Q."/>
            <person name="Chen Z."/>
            <person name="Lan J."/>
            <person name="Che J."/>
            <person name="Ge C."/>
            <person name="Shi H."/>
            <person name="Pan Z."/>
            <person name="Liu X."/>
        </authorList>
    </citation>
    <scope>NUCLEOTIDE SEQUENCE [LARGE SCALE GENOMIC DNA]</scope>
    <source>
        <strain evidence="3 5">DSM 2895</strain>
    </source>
</reference>
<name>A0A0D1XG40_ANEMI</name>
<reference evidence="4 6" key="2">
    <citation type="submission" date="2016-10" db="EMBL/GenBank/DDBJ databases">
        <authorList>
            <person name="de Groot N.N."/>
        </authorList>
    </citation>
    <scope>NUCLEOTIDE SEQUENCE [LARGE SCALE GENOMIC DNA]</scope>
    <source>
        <strain evidence="4 6">DSM 2895</strain>
    </source>
</reference>
<dbReference type="SUPFAM" id="SSF51905">
    <property type="entry name" value="FAD/NAD(P)-binding domain"/>
    <property type="match status" value="1"/>
</dbReference>
<feature type="transmembrane region" description="Helical" evidence="1">
    <location>
        <begin position="12"/>
        <end position="38"/>
    </location>
</feature>
<dbReference type="Proteomes" id="UP000182836">
    <property type="component" value="Unassembled WGS sequence"/>
</dbReference>
<dbReference type="InterPro" id="IPR045892">
    <property type="entry name" value="CrtISO-like"/>
</dbReference>
<dbReference type="Proteomes" id="UP000037269">
    <property type="component" value="Unassembled WGS sequence"/>
</dbReference>
<sequence>MKTLGLILLDFIPLIVALLVSPRWLGCTVALVIAVLLLTIQVRHKRVKTLTLINTIYFLTAAIVIFLVPGVPVLEYGQVTIYLILAISTVLSICSSQPFTLQYAKETTPEAVWSHPLFLTINRVLTGVWASLFSLSTLFAILTALRILPLEIGIVTANIWSIIGVAANMILPKYMQQRYAAKMQQPEAPELKWEPFVAPQTPAEQNEYDVLVVGSGIGGLTAAVELAGKGAKVLVLEQHYLIGGACTTYTRRGGFKFEAGVESISGLGETGPLRHLLQRHGLEEEITWLRNTYEFREGGERFIIPHDYTGWRDQLAERFPEEKEGIYALFAELKACFEEMYTVFMPDRIVPHIPQTVEEMNAYAEQNPHYLRWKDREWRELLDAFVQNQAVRQQVSILTGYVGDKGERTSANSMIALMGYFIVGGYRPAGGSGKLAMKLAEKLKQYGGDIRISTDVTEITVEDNRVTGVQTKNGAYKAPIVISNADPRVTYEQLVGLSRLPQAYREKVGKLEPSMSLFVWSAAVDTKFCTHRLIHYTLPQPIRLSSMDIVFERAGVHSASSLDSSLAPYGKSTVTINLITKAQAGIYVAMTEKEYQALKSEIDAICRQILEQIDREAASNILFSEVATPKTMERYMRTYEGSVYSIKRQMMDGEFPYAKSPIEGLYLTGAGVGYGPGIEAVVISGGDVAERLTPYFESRSAGQNTA</sequence>
<keyword evidence="1" id="KW-0472">Membrane</keyword>
<dbReference type="GO" id="GO:0016491">
    <property type="term" value="F:oxidoreductase activity"/>
    <property type="evidence" value="ECO:0007669"/>
    <property type="project" value="InterPro"/>
</dbReference>
<dbReference type="Gene3D" id="3.50.50.60">
    <property type="entry name" value="FAD/NAD(P)-binding domain"/>
    <property type="match status" value="2"/>
</dbReference>
<dbReference type="OrthoDB" id="9814556at2"/>
<dbReference type="PANTHER" id="PTHR46313:SF3">
    <property type="entry name" value="PROLYCOPENE ISOMERASE, CHLOROPLASTIC"/>
    <property type="match status" value="1"/>
</dbReference>
<evidence type="ECO:0000259" key="2">
    <source>
        <dbReference type="Pfam" id="PF01593"/>
    </source>
</evidence>
<accession>A0A0D1XG40</accession>
<dbReference type="Pfam" id="PF01593">
    <property type="entry name" value="Amino_oxidase"/>
    <property type="match status" value="1"/>
</dbReference>
<dbReference type="PATRIC" id="fig|47500.8.peg.4046"/>
<feature type="transmembrane region" description="Helical" evidence="1">
    <location>
        <begin position="124"/>
        <end position="146"/>
    </location>
</feature>
<dbReference type="InterPro" id="IPR002937">
    <property type="entry name" value="Amino_oxidase"/>
</dbReference>
<dbReference type="EMBL" id="FNED01000012">
    <property type="protein sequence ID" value="SDJ12861.1"/>
    <property type="molecule type" value="Genomic_DNA"/>
</dbReference>
<dbReference type="RefSeq" id="WP_043068487.1">
    <property type="nucleotide sequence ID" value="NZ_BJOA01000174.1"/>
</dbReference>
<gene>
    <name evidence="3" type="ORF">AF333_03735</name>
    <name evidence="4" type="ORF">SAMN04487909_11283</name>
</gene>
<dbReference type="InterPro" id="IPR036188">
    <property type="entry name" value="FAD/NAD-bd_sf"/>
</dbReference>
<organism evidence="3 5">
    <name type="scientific">Aneurinibacillus migulanus</name>
    <name type="common">Bacillus migulanus</name>
    <dbReference type="NCBI Taxonomy" id="47500"/>
    <lineage>
        <taxon>Bacteria</taxon>
        <taxon>Bacillati</taxon>
        <taxon>Bacillota</taxon>
        <taxon>Bacilli</taxon>
        <taxon>Bacillales</taxon>
        <taxon>Paenibacillaceae</taxon>
        <taxon>Aneurinibacillus group</taxon>
        <taxon>Aneurinibacillus</taxon>
    </lineage>
</organism>
<dbReference type="GeneID" id="42304318"/>
<dbReference type="STRING" id="47500.AF333_03735"/>
<evidence type="ECO:0000313" key="3">
    <source>
        <dbReference type="EMBL" id="KON94727.1"/>
    </source>
</evidence>